<feature type="domain" description="Glycosyl transferase CAP10" evidence="4">
    <location>
        <begin position="287"/>
        <end position="588"/>
    </location>
</feature>
<keyword evidence="2" id="KW-0808">Transferase</keyword>
<dbReference type="InterPro" id="IPR006598">
    <property type="entry name" value="CAP10"/>
</dbReference>
<evidence type="ECO:0000259" key="4">
    <source>
        <dbReference type="SMART" id="SM00672"/>
    </source>
</evidence>
<evidence type="ECO:0000256" key="3">
    <source>
        <dbReference type="SAM" id="Phobius"/>
    </source>
</evidence>
<sequence length="624" mass="71596">MYEGLPGHKRGLLFFVAVCVVFMQAGLWAGRRETRNNFPDNSLVKTSSLLALVKSDSQPSIKEHPIPKLMAEAENSFRERLARQSKTLSEAVAEYKRRYGRNPPRGFDRWWQFAKDNNVLMVDEYDAVVEDLSPFWDVDSAELRERASAAGHLPAIDLVRVKGGKATAENIRDGPRSEVSARARGFKQMIEKFQDQLPDIDFPINAMAEGRILVPWEYRKYPNLTDIQLSDLLSGVFTPDWRGEGNVWEAFRRTCEPHSSARRLFSSFRASSTSTNRTSQLTTRNHEFVFARQTHGNYSFCHNPWAHYNQGHFFSDWRTIPMLFPIFSPAKASGYQDIRIPSHYYYAQTRRYTYGWDPVNLELKPVDHMETPWEDKSDLIFWRGASTGGGSSPPGFAAQYQRHRFVRMASDESSTNRTIVFADPPSSTNFISAQVPIRDLNEEIMDVAFVKVVDSFNYPGGVGALMRDHRFDDGGVNLGDHWKHKYLVDMDGMGYSGRFFSFLESDSAVMKATVYKEFFEGWIQPWLHYIPLSASYQEIFNIHAFFSGATPSTLKAANSTALSLPPSKRHPIDGDRRLRRIARAGKQWKRTMGRRVDMEAYIYRLILEYARLCSDDREAMSFTL</sequence>
<dbReference type="Proteomes" id="UP001385951">
    <property type="component" value="Unassembled WGS sequence"/>
</dbReference>
<keyword evidence="6" id="KW-1185">Reference proteome</keyword>
<feature type="transmembrane region" description="Helical" evidence="3">
    <location>
        <begin position="12"/>
        <end position="30"/>
    </location>
</feature>
<protein>
    <recommendedName>
        <fullName evidence="4">Glycosyl transferase CAP10 domain-containing protein</fullName>
    </recommendedName>
</protein>
<comment type="caution">
    <text evidence="5">The sequence shown here is derived from an EMBL/GenBank/DDBJ whole genome shotgun (WGS) entry which is preliminary data.</text>
</comment>
<dbReference type="EMBL" id="JASBNA010000068">
    <property type="protein sequence ID" value="KAK7678714.1"/>
    <property type="molecule type" value="Genomic_DNA"/>
</dbReference>
<dbReference type="InterPro" id="IPR051091">
    <property type="entry name" value="O-Glucosyltr/Glycosyltrsf_90"/>
</dbReference>
<evidence type="ECO:0000256" key="1">
    <source>
        <dbReference type="ARBA" id="ARBA00010118"/>
    </source>
</evidence>
<organism evidence="5 6">
    <name type="scientific">Cerrena zonata</name>
    <dbReference type="NCBI Taxonomy" id="2478898"/>
    <lineage>
        <taxon>Eukaryota</taxon>
        <taxon>Fungi</taxon>
        <taxon>Dikarya</taxon>
        <taxon>Basidiomycota</taxon>
        <taxon>Agaricomycotina</taxon>
        <taxon>Agaricomycetes</taxon>
        <taxon>Polyporales</taxon>
        <taxon>Cerrenaceae</taxon>
        <taxon>Cerrena</taxon>
    </lineage>
</organism>
<keyword evidence="3" id="KW-1133">Transmembrane helix</keyword>
<reference evidence="5 6" key="1">
    <citation type="submission" date="2022-09" db="EMBL/GenBank/DDBJ databases">
        <authorList>
            <person name="Palmer J.M."/>
        </authorList>
    </citation>
    <scope>NUCLEOTIDE SEQUENCE [LARGE SCALE GENOMIC DNA]</scope>
    <source>
        <strain evidence="5 6">DSM 7382</strain>
    </source>
</reference>
<proteinExistence type="inferred from homology"/>
<dbReference type="SMART" id="SM00672">
    <property type="entry name" value="CAP10"/>
    <property type="match status" value="1"/>
</dbReference>
<comment type="similarity">
    <text evidence="1">Belongs to the glycosyltransferase 90 family.</text>
</comment>
<dbReference type="AlphaFoldDB" id="A0AAW0FKK4"/>
<keyword evidence="3" id="KW-0472">Membrane</keyword>
<keyword evidence="3" id="KW-0812">Transmembrane</keyword>
<evidence type="ECO:0000313" key="6">
    <source>
        <dbReference type="Proteomes" id="UP001385951"/>
    </source>
</evidence>
<evidence type="ECO:0000256" key="2">
    <source>
        <dbReference type="ARBA" id="ARBA00022679"/>
    </source>
</evidence>
<dbReference type="PANTHER" id="PTHR12203:SF35">
    <property type="entry name" value="PROTEIN O-GLUCOSYLTRANSFERASE 1"/>
    <property type="match status" value="1"/>
</dbReference>
<dbReference type="GO" id="GO:0016740">
    <property type="term" value="F:transferase activity"/>
    <property type="evidence" value="ECO:0007669"/>
    <property type="project" value="UniProtKB-KW"/>
</dbReference>
<dbReference type="Pfam" id="PF05686">
    <property type="entry name" value="Glyco_transf_90"/>
    <property type="match status" value="1"/>
</dbReference>
<evidence type="ECO:0000313" key="5">
    <source>
        <dbReference type="EMBL" id="KAK7678714.1"/>
    </source>
</evidence>
<gene>
    <name evidence="5" type="ORF">QCA50_018296</name>
</gene>
<dbReference type="PANTHER" id="PTHR12203">
    <property type="entry name" value="KDEL LYS-ASP-GLU-LEU CONTAINING - RELATED"/>
    <property type="match status" value="1"/>
</dbReference>
<accession>A0AAW0FKK4</accession>
<name>A0AAW0FKK4_9APHY</name>